<protein>
    <submittedName>
        <fullName evidence="2">Uncharacterized protein</fullName>
    </submittedName>
</protein>
<feature type="transmembrane region" description="Helical" evidence="1">
    <location>
        <begin position="271"/>
        <end position="289"/>
    </location>
</feature>
<sequence>MIGRFAESRTRVLLLALMGYSLAMLPLSLWFGLGTGDIYKGYLQKPNWFLFPLFWLPVVYLYRSTWDQFIASWKDLFANGCVVNSGDGGAPACRDAFVNHIDRYRKYILILSFLLAVVIMALDTAELAGLYLDPPDHVYQLKGKEGSGQSTDAWFLAEPQGWREVSGRTIPLPEVTRRVEDASWTEAWLFRRHPGEKGPGKWRNLIFVCLAYAQQYIMIVVGVASLFHIWAHLAMFVWFDNMAFARRHGVVLRLDPYSSIREFGLERWNQALNMIYWALSPALVIPIVSKASQSASGASDMGQKMIQWLVPLLFLSPMLFTIIARQKKVMALWSVIRQEEDRDKIEAYHKQLLWPLDRNWASKLGIIIAFSLLVFLVGDMLTEIGVDKLIK</sequence>
<organism evidence="2 3">
    <name type="scientific">Desulfoluna butyratoxydans</name>
    <dbReference type="NCBI Taxonomy" id="231438"/>
    <lineage>
        <taxon>Bacteria</taxon>
        <taxon>Pseudomonadati</taxon>
        <taxon>Thermodesulfobacteriota</taxon>
        <taxon>Desulfobacteria</taxon>
        <taxon>Desulfobacterales</taxon>
        <taxon>Desulfolunaceae</taxon>
        <taxon>Desulfoluna</taxon>
    </lineage>
</organism>
<gene>
    <name evidence="2" type="ORF">MSL71_24760</name>
</gene>
<dbReference type="Proteomes" id="UP000507962">
    <property type="component" value="Unassembled WGS sequence"/>
</dbReference>
<dbReference type="RefSeq" id="WP_180140758.1">
    <property type="nucleotide sequence ID" value="NZ_CAADHO010000004.1"/>
</dbReference>
<feature type="transmembrane region" description="Helical" evidence="1">
    <location>
        <begin position="360"/>
        <end position="378"/>
    </location>
</feature>
<evidence type="ECO:0000313" key="3">
    <source>
        <dbReference type="Proteomes" id="UP000507962"/>
    </source>
</evidence>
<keyword evidence="1" id="KW-0472">Membrane</keyword>
<reference evidence="2 3" key="1">
    <citation type="submission" date="2019-03" db="EMBL/GenBank/DDBJ databases">
        <authorList>
            <person name="Nijsse B."/>
        </authorList>
    </citation>
    <scope>NUCLEOTIDE SEQUENCE [LARGE SCALE GENOMIC DNA]</scope>
    <source>
        <strain evidence="2">Desulfoluna butyratoxydans MSL71</strain>
    </source>
</reference>
<feature type="transmembrane region" description="Helical" evidence="1">
    <location>
        <begin position="305"/>
        <end position="324"/>
    </location>
</feature>
<evidence type="ECO:0000256" key="1">
    <source>
        <dbReference type="SAM" id="Phobius"/>
    </source>
</evidence>
<keyword evidence="1" id="KW-1133">Transmembrane helix</keyword>
<evidence type="ECO:0000313" key="2">
    <source>
        <dbReference type="EMBL" id="VFQ44819.1"/>
    </source>
</evidence>
<accession>A0A4U8YNL3</accession>
<keyword evidence="3" id="KW-1185">Reference proteome</keyword>
<keyword evidence="1" id="KW-0812">Transmembrane</keyword>
<name>A0A4U8YNL3_9BACT</name>
<dbReference type="EMBL" id="CAADHO010000004">
    <property type="protein sequence ID" value="VFQ44819.1"/>
    <property type="molecule type" value="Genomic_DNA"/>
</dbReference>
<proteinExistence type="predicted"/>
<feature type="transmembrane region" description="Helical" evidence="1">
    <location>
        <begin position="107"/>
        <end position="132"/>
    </location>
</feature>
<feature type="transmembrane region" description="Helical" evidence="1">
    <location>
        <begin position="12"/>
        <end position="33"/>
    </location>
</feature>
<feature type="transmembrane region" description="Helical" evidence="1">
    <location>
        <begin position="216"/>
        <end position="239"/>
    </location>
</feature>
<dbReference type="AlphaFoldDB" id="A0A4U8YNL3"/>
<feature type="transmembrane region" description="Helical" evidence="1">
    <location>
        <begin position="45"/>
        <end position="62"/>
    </location>
</feature>